<dbReference type="GO" id="GO:0017000">
    <property type="term" value="P:antibiotic biosynthetic process"/>
    <property type="evidence" value="ECO:0007669"/>
    <property type="project" value="UniProtKB-ARBA"/>
</dbReference>
<reference evidence="3" key="2">
    <citation type="submission" date="2023-01" db="EMBL/GenBank/DDBJ databases">
        <authorList>
            <person name="Petersen C."/>
        </authorList>
    </citation>
    <scope>NUCLEOTIDE SEQUENCE</scope>
    <source>
        <strain evidence="3">IBT 15450</strain>
    </source>
</reference>
<evidence type="ECO:0000313" key="4">
    <source>
        <dbReference type="Proteomes" id="UP001219568"/>
    </source>
</evidence>
<name>A0AAD6NDU2_PENCN</name>
<dbReference type="GO" id="GO:0016787">
    <property type="term" value="F:hydrolase activity"/>
    <property type="evidence" value="ECO:0007669"/>
    <property type="project" value="UniProtKB-KW"/>
</dbReference>
<dbReference type="InterPro" id="IPR029058">
    <property type="entry name" value="AB_hydrolase_fold"/>
</dbReference>
<dbReference type="Pfam" id="PF07859">
    <property type="entry name" value="Abhydrolase_3"/>
    <property type="match status" value="1"/>
</dbReference>
<evidence type="ECO:0000256" key="1">
    <source>
        <dbReference type="ARBA" id="ARBA00022801"/>
    </source>
</evidence>
<proteinExistence type="predicted"/>
<dbReference type="InterPro" id="IPR013094">
    <property type="entry name" value="AB_hydrolase_3"/>
</dbReference>
<dbReference type="Proteomes" id="UP001219568">
    <property type="component" value="Unassembled WGS sequence"/>
</dbReference>
<dbReference type="PANTHER" id="PTHR48081">
    <property type="entry name" value="AB HYDROLASE SUPERFAMILY PROTEIN C4A8.06C"/>
    <property type="match status" value="1"/>
</dbReference>
<dbReference type="SUPFAM" id="SSF53474">
    <property type="entry name" value="alpha/beta-Hydrolases"/>
    <property type="match status" value="1"/>
</dbReference>
<dbReference type="InterPro" id="IPR050300">
    <property type="entry name" value="GDXG_lipolytic_enzyme"/>
</dbReference>
<reference evidence="3" key="1">
    <citation type="journal article" date="2023" name="IMA Fungus">
        <title>Comparative genomic study of the Penicillium genus elucidates a diverse pangenome and 15 lateral gene transfer events.</title>
        <authorList>
            <person name="Petersen C."/>
            <person name="Sorensen T."/>
            <person name="Nielsen M.R."/>
            <person name="Sondergaard T.E."/>
            <person name="Sorensen J.L."/>
            <person name="Fitzpatrick D.A."/>
            <person name="Frisvad J.C."/>
            <person name="Nielsen K.L."/>
        </authorList>
    </citation>
    <scope>NUCLEOTIDE SEQUENCE</scope>
    <source>
        <strain evidence="3">IBT 15450</strain>
    </source>
</reference>
<evidence type="ECO:0000313" key="3">
    <source>
        <dbReference type="EMBL" id="KAJ6056997.1"/>
    </source>
</evidence>
<keyword evidence="4" id="KW-1185">Reference proteome</keyword>
<gene>
    <name evidence="3" type="ORF">N7460_000271</name>
</gene>
<accession>A0AAD6NDU2</accession>
<keyword evidence="1" id="KW-0378">Hydrolase</keyword>
<comment type="caution">
    <text evidence="3">The sequence shown here is derived from an EMBL/GenBank/DDBJ whole genome shotgun (WGS) entry which is preliminary data.</text>
</comment>
<protein>
    <recommendedName>
        <fullName evidence="2">Alpha/beta hydrolase fold-3 domain-containing protein</fullName>
    </recommendedName>
</protein>
<sequence>MTGEVPPLHPQWLEVANTIGSRPSVSHEDVAESRTHFFETFAALATLRVEPDEVESVKTKDIQIQGKLHARIFTPPKSGVEPFTNQILPVGLYIHSGGWYTGSVDAEDFLCRHIALHSQIILISPEYRLAPENPFPAGLEDCLKTYEFIHHHAAKFGGNPCQKFIMGGSAGGNLAAAVGLKYASDLELRPAGIIAACMTSCDPSAMPPVYKERYFPEKYLDTPMINSSSVQLARSEFIPSLLTFIALKMTLTWHGAEWLQPPVPGHPLYSPLLHPYIKLLPQIYITAMTNDPSYPETVFFYEECKKQGVEADFVEWSGFPHFFWIVPGLEKSHEFMDLWNEKLRGMITKSVDKKK</sequence>
<feature type="domain" description="Alpha/beta hydrolase fold-3" evidence="2">
    <location>
        <begin position="92"/>
        <end position="324"/>
    </location>
</feature>
<dbReference type="PANTHER" id="PTHR48081:SF8">
    <property type="entry name" value="ALPHA_BETA HYDROLASE FOLD-3 DOMAIN-CONTAINING PROTEIN-RELATED"/>
    <property type="match status" value="1"/>
</dbReference>
<dbReference type="EMBL" id="JAQJZL010000001">
    <property type="protein sequence ID" value="KAJ6056997.1"/>
    <property type="molecule type" value="Genomic_DNA"/>
</dbReference>
<organism evidence="3 4">
    <name type="scientific">Penicillium canescens</name>
    <dbReference type="NCBI Taxonomy" id="5083"/>
    <lineage>
        <taxon>Eukaryota</taxon>
        <taxon>Fungi</taxon>
        <taxon>Dikarya</taxon>
        <taxon>Ascomycota</taxon>
        <taxon>Pezizomycotina</taxon>
        <taxon>Eurotiomycetes</taxon>
        <taxon>Eurotiomycetidae</taxon>
        <taxon>Eurotiales</taxon>
        <taxon>Aspergillaceae</taxon>
        <taxon>Penicillium</taxon>
    </lineage>
</organism>
<dbReference type="AlphaFoldDB" id="A0AAD6NDU2"/>
<evidence type="ECO:0000259" key="2">
    <source>
        <dbReference type="Pfam" id="PF07859"/>
    </source>
</evidence>
<dbReference type="Gene3D" id="3.40.50.1820">
    <property type="entry name" value="alpha/beta hydrolase"/>
    <property type="match status" value="1"/>
</dbReference>
<dbReference type="GO" id="GO:0072330">
    <property type="term" value="P:monocarboxylic acid biosynthetic process"/>
    <property type="evidence" value="ECO:0007669"/>
    <property type="project" value="UniProtKB-ARBA"/>
</dbReference>